<dbReference type="EMBL" id="BMAV01015346">
    <property type="protein sequence ID" value="GFY64664.1"/>
    <property type="molecule type" value="Genomic_DNA"/>
</dbReference>
<feature type="signal peptide" evidence="1">
    <location>
        <begin position="1"/>
        <end position="26"/>
    </location>
</feature>
<evidence type="ECO:0000313" key="3">
    <source>
        <dbReference type="EMBL" id="GFY64664.1"/>
    </source>
</evidence>
<protein>
    <recommendedName>
        <fullName evidence="2">PiggyBac transposable element-derived protein domain-containing protein</fullName>
    </recommendedName>
</protein>
<sequence>MGFAYSFFFALVNSILVVTFISTCVASDPIEKIQRYCKDSRKKVEVQCPQIVRPYNRHMGGVDLADMLISLYKIPFKSRRWCLGIFAQIVDICLNNAWLVYRDRHGPGSKISLKCVFKKPDIKNEVVNEIVSEVVNEINSSSEMLKTVKINSYDFDALIDTGSTITLTRESVYQIIGRPTLNPTKIKLTSFGKSEIKPFGSFKFTIDIEDN</sequence>
<dbReference type="Proteomes" id="UP000886998">
    <property type="component" value="Unassembled WGS sequence"/>
</dbReference>
<dbReference type="InterPro" id="IPR001969">
    <property type="entry name" value="Aspartic_peptidase_AS"/>
</dbReference>
<dbReference type="Pfam" id="PF13843">
    <property type="entry name" value="DDE_Tnp_1_7"/>
    <property type="match status" value="1"/>
</dbReference>
<feature type="domain" description="PiggyBac transposable element-derived protein" evidence="2">
    <location>
        <begin position="18"/>
        <end position="98"/>
    </location>
</feature>
<evidence type="ECO:0000256" key="1">
    <source>
        <dbReference type="SAM" id="SignalP"/>
    </source>
</evidence>
<keyword evidence="4" id="KW-1185">Reference proteome</keyword>
<dbReference type="InterPro" id="IPR029526">
    <property type="entry name" value="PGBD"/>
</dbReference>
<dbReference type="AlphaFoldDB" id="A0A8X6Y803"/>
<proteinExistence type="predicted"/>
<dbReference type="OrthoDB" id="8065943at2759"/>
<accession>A0A8X6Y803</accession>
<keyword evidence="1" id="KW-0732">Signal</keyword>
<dbReference type="GO" id="GO:0006508">
    <property type="term" value="P:proteolysis"/>
    <property type="evidence" value="ECO:0007669"/>
    <property type="project" value="InterPro"/>
</dbReference>
<evidence type="ECO:0000313" key="4">
    <source>
        <dbReference type="Proteomes" id="UP000886998"/>
    </source>
</evidence>
<dbReference type="PANTHER" id="PTHR47272">
    <property type="entry name" value="DDE_TNP_1_7 DOMAIN-CONTAINING PROTEIN"/>
    <property type="match status" value="1"/>
</dbReference>
<dbReference type="SUPFAM" id="SSF50630">
    <property type="entry name" value="Acid proteases"/>
    <property type="match status" value="1"/>
</dbReference>
<dbReference type="GO" id="GO:0004190">
    <property type="term" value="F:aspartic-type endopeptidase activity"/>
    <property type="evidence" value="ECO:0007669"/>
    <property type="project" value="InterPro"/>
</dbReference>
<evidence type="ECO:0000259" key="2">
    <source>
        <dbReference type="Pfam" id="PF13843"/>
    </source>
</evidence>
<dbReference type="InterPro" id="IPR021109">
    <property type="entry name" value="Peptidase_aspartic_dom_sf"/>
</dbReference>
<feature type="chain" id="PRO_5036478670" description="PiggyBac transposable element-derived protein domain-containing protein" evidence="1">
    <location>
        <begin position="27"/>
        <end position="211"/>
    </location>
</feature>
<dbReference type="Gene3D" id="2.40.70.10">
    <property type="entry name" value="Acid Proteases"/>
    <property type="match status" value="1"/>
</dbReference>
<comment type="caution">
    <text evidence="3">The sequence shown here is derived from an EMBL/GenBank/DDBJ whole genome shotgun (WGS) entry which is preliminary data.</text>
</comment>
<organism evidence="3 4">
    <name type="scientific">Trichonephila inaurata madagascariensis</name>
    <dbReference type="NCBI Taxonomy" id="2747483"/>
    <lineage>
        <taxon>Eukaryota</taxon>
        <taxon>Metazoa</taxon>
        <taxon>Ecdysozoa</taxon>
        <taxon>Arthropoda</taxon>
        <taxon>Chelicerata</taxon>
        <taxon>Arachnida</taxon>
        <taxon>Araneae</taxon>
        <taxon>Araneomorphae</taxon>
        <taxon>Entelegynae</taxon>
        <taxon>Araneoidea</taxon>
        <taxon>Nephilidae</taxon>
        <taxon>Trichonephila</taxon>
        <taxon>Trichonephila inaurata</taxon>
    </lineage>
</organism>
<gene>
    <name evidence="3" type="primary">KGM_208302</name>
    <name evidence="3" type="ORF">TNIN_239211</name>
</gene>
<reference evidence="3" key="1">
    <citation type="submission" date="2020-08" db="EMBL/GenBank/DDBJ databases">
        <title>Multicomponent nature underlies the extraordinary mechanical properties of spider dragline silk.</title>
        <authorList>
            <person name="Kono N."/>
            <person name="Nakamura H."/>
            <person name="Mori M."/>
            <person name="Yoshida Y."/>
            <person name="Ohtoshi R."/>
            <person name="Malay A.D."/>
            <person name="Moran D.A.P."/>
            <person name="Tomita M."/>
            <person name="Numata K."/>
            <person name="Arakawa K."/>
        </authorList>
    </citation>
    <scope>NUCLEOTIDE SEQUENCE</scope>
</reference>
<dbReference type="PANTHER" id="PTHR47272:SF1">
    <property type="entry name" value="PIGGYBAC TRANSPOSABLE ELEMENT-DERIVED PROTEIN 3-LIKE"/>
    <property type="match status" value="1"/>
</dbReference>
<dbReference type="PROSITE" id="PS00141">
    <property type="entry name" value="ASP_PROTEASE"/>
    <property type="match status" value="1"/>
</dbReference>
<name>A0A8X6Y803_9ARAC</name>